<dbReference type="InterPro" id="IPR051446">
    <property type="entry name" value="HTH_trans_reg/aminotransferase"/>
</dbReference>
<dbReference type="Proteomes" id="UP000241010">
    <property type="component" value="Unassembled WGS sequence"/>
</dbReference>
<evidence type="ECO:0000256" key="5">
    <source>
        <dbReference type="ARBA" id="ARBA00023163"/>
    </source>
</evidence>
<dbReference type="CDD" id="cd07377">
    <property type="entry name" value="WHTH_GntR"/>
    <property type="match status" value="1"/>
</dbReference>
<dbReference type="GO" id="GO:0003677">
    <property type="term" value="F:DNA binding"/>
    <property type="evidence" value="ECO:0007669"/>
    <property type="project" value="UniProtKB-KW"/>
</dbReference>
<dbReference type="GO" id="GO:0030170">
    <property type="term" value="F:pyridoxal phosphate binding"/>
    <property type="evidence" value="ECO:0007669"/>
    <property type="project" value="InterPro"/>
</dbReference>
<dbReference type="InterPro" id="IPR004839">
    <property type="entry name" value="Aminotransferase_I/II_large"/>
</dbReference>
<dbReference type="GO" id="GO:0003700">
    <property type="term" value="F:DNA-binding transcription factor activity"/>
    <property type="evidence" value="ECO:0007669"/>
    <property type="project" value="InterPro"/>
</dbReference>
<sequence length="462" mass="49408">MTNWMPTLAANGKPRYIEIADAMAQDIRRGALSSGDRLPPQRKLAEQLGLDFTTISRAYAEAARRGLVESHVGRGTFVRRAASAPAPAAPGPAAEQRRAVEQDLSMNLPPEPDDPALMAEMAAGLAALGPDLVALLRYQATTGSPHDREVARGWLARRGIAAGLDQLAITPGAHATMLAILSNIACPGDRILCEAVTYPGIRSLCARLGLVLIGVAEDAEGVLPEALDEAIRQHAPKALYLNPTLHNPTTRSLPAERRRQIAEVLARRRLALIEDDAYGFLRQPAVPGFAELLPGLVWHVAGLSKCIGAGLRLAFTVAPDSRSASLLAQTLRTTSIMASPLSMALVTRWIEAGTADRICAFVRTESAARQAIAAEVLQGFDFDSDPQAFSVWLHLPSGLARADVMGRMSGRGIGLMPADAFTVLGSPTESLRVCLGGPIRRDRLRDELMALTNALTRESWLG</sequence>
<dbReference type="Pfam" id="PF00155">
    <property type="entry name" value="Aminotran_1_2"/>
    <property type="match status" value="1"/>
</dbReference>
<keyword evidence="5" id="KW-0804">Transcription</keyword>
<evidence type="ECO:0000256" key="2">
    <source>
        <dbReference type="ARBA" id="ARBA00022898"/>
    </source>
</evidence>
<dbReference type="PANTHER" id="PTHR46577:SF1">
    <property type="entry name" value="HTH-TYPE TRANSCRIPTIONAL REGULATORY PROTEIN GABR"/>
    <property type="match status" value="1"/>
</dbReference>
<dbReference type="OrthoDB" id="9794015at2"/>
<dbReference type="SMART" id="SM00345">
    <property type="entry name" value="HTH_GNTR"/>
    <property type="match status" value="1"/>
</dbReference>
<dbReference type="RefSeq" id="WP_107665665.1">
    <property type="nucleotide sequence ID" value="NZ_PZKG01000168.1"/>
</dbReference>
<evidence type="ECO:0000256" key="1">
    <source>
        <dbReference type="ARBA" id="ARBA00005384"/>
    </source>
</evidence>
<keyword evidence="8" id="KW-1185">Reference proteome</keyword>
<comment type="caution">
    <text evidence="7">The sequence shown here is derived from an EMBL/GenBank/DDBJ whole genome shotgun (WGS) entry which is preliminary data.</text>
</comment>
<comment type="similarity">
    <text evidence="1">In the C-terminal section; belongs to the class-I pyridoxal-phosphate-dependent aminotransferase family.</text>
</comment>
<gene>
    <name evidence="7" type="ORF">C5F48_20595</name>
</gene>
<reference evidence="7 8" key="1">
    <citation type="submission" date="2018-03" db="EMBL/GenBank/DDBJ databases">
        <title>Cereibacter changlensis.</title>
        <authorList>
            <person name="Meyer T.E."/>
            <person name="Miller S."/>
            <person name="Lodha T."/>
            <person name="Gandham S."/>
            <person name="Chintalapati S."/>
            <person name="Chintalapati V.R."/>
        </authorList>
    </citation>
    <scope>NUCLEOTIDE SEQUENCE [LARGE SCALE GENOMIC DNA]</scope>
    <source>
        <strain evidence="7 8">JA139</strain>
    </source>
</reference>
<dbReference type="InterPro" id="IPR036388">
    <property type="entry name" value="WH-like_DNA-bd_sf"/>
</dbReference>
<dbReference type="PROSITE" id="PS50949">
    <property type="entry name" value="HTH_GNTR"/>
    <property type="match status" value="1"/>
</dbReference>
<evidence type="ECO:0000313" key="7">
    <source>
        <dbReference type="EMBL" id="PTE19872.1"/>
    </source>
</evidence>
<dbReference type="SUPFAM" id="SSF53383">
    <property type="entry name" value="PLP-dependent transferases"/>
    <property type="match status" value="1"/>
</dbReference>
<dbReference type="AlphaFoldDB" id="A0A2T4JPL9"/>
<dbReference type="Gene3D" id="3.40.640.10">
    <property type="entry name" value="Type I PLP-dependent aspartate aminotransferase-like (Major domain)"/>
    <property type="match status" value="1"/>
</dbReference>
<dbReference type="Pfam" id="PF00392">
    <property type="entry name" value="GntR"/>
    <property type="match status" value="1"/>
</dbReference>
<dbReference type="InterPro" id="IPR015424">
    <property type="entry name" value="PyrdxlP-dep_Trfase"/>
</dbReference>
<feature type="domain" description="HTH gntR-type" evidence="6">
    <location>
        <begin position="13"/>
        <end position="81"/>
    </location>
</feature>
<dbReference type="CDD" id="cd00609">
    <property type="entry name" value="AAT_like"/>
    <property type="match status" value="1"/>
</dbReference>
<dbReference type="PANTHER" id="PTHR46577">
    <property type="entry name" value="HTH-TYPE TRANSCRIPTIONAL REGULATORY PROTEIN GABR"/>
    <property type="match status" value="1"/>
</dbReference>
<evidence type="ECO:0000256" key="3">
    <source>
        <dbReference type="ARBA" id="ARBA00023015"/>
    </source>
</evidence>
<keyword evidence="3" id="KW-0805">Transcription regulation</keyword>
<dbReference type="EMBL" id="PZKG01000168">
    <property type="protein sequence ID" value="PTE19872.1"/>
    <property type="molecule type" value="Genomic_DNA"/>
</dbReference>
<dbReference type="InterPro" id="IPR000524">
    <property type="entry name" value="Tscrpt_reg_HTH_GntR"/>
</dbReference>
<dbReference type="InterPro" id="IPR015421">
    <property type="entry name" value="PyrdxlP-dep_Trfase_major"/>
</dbReference>
<keyword evidence="4" id="KW-0238">DNA-binding</keyword>
<organism evidence="7 8">
    <name type="scientific">Cereibacter changlensis JA139</name>
    <dbReference type="NCBI Taxonomy" id="1188249"/>
    <lineage>
        <taxon>Bacteria</taxon>
        <taxon>Pseudomonadati</taxon>
        <taxon>Pseudomonadota</taxon>
        <taxon>Alphaproteobacteria</taxon>
        <taxon>Rhodobacterales</taxon>
        <taxon>Paracoccaceae</taxon>
        <taxon>Cereibacter</taxon>
    </lineage>
</organism>
<evidence type="ECO:0000256" key="4">
    <source>
        <dbReference type="ARBA" id="ARBA00023125"/>
    </source>
</evidence>
<protein>
    <submittedName>
        <fullName evidence="7">GntR family transcriptional regulator</fullName>
    </submittedName>
</protein>
<dbReference type="Gene3D" id="1.10.10.10">
    <property type="entry name" value="Winged helix-like DNA-binding domain superfamily/Winged helix DNA-binding domain"/>
    <property type="match status" value="1"/>
</dbReference>
<evidence type="ECO:0000313" key="8">
    <source>
        <dbReference type="Proteomes" id="UP000241010"/>
    </source>
</evidence>
<dbReference type="InterPro" id="IPR036390">
    <property type="entry name" value="WH_DNA-bd_sf"/>
</dbReference>
<name>A0A2T4JPL9_9RHOB</name>
<dbReference type="SUPFAM" id="SSF46785">
    <property type="entry name" value="Winged helix' DNA-binding domain"/>
    <property type="match status" value="1"/>
</dbReference>
<proteinExistence type="inferred from homology"/>
<accession>A0A2T4JPL9</accession>
<evidence type="ECO:0000259" key="6">
    <source>
        <dbReference type="PROSITE" id="PS50949"/>
    </source>
</evidence>
<keyword evidence="2" id="KW-0663">Pyridoxal phosphate</keyword>